<organism evidence="1 2">
    <name type="scientific">Pleurotus ostreatus (strain PC15)</name>
    <name type="common">Oyster mushroom</name>
    <dbReference type="NCBI Taxonomy" id="1137138"/>
    <lineage>
        <taxon>Eukaryota</taxon>
        <taxon>Fungi</taxon>
        <taxon>Dikarya</taxon>
        <taxon>Basidiomycota</taxon>
        <taxon>Agaricomycotina</taxon>
        <taxon>Agaricomycetes</taxon>
        <taxon>Agaricomycetidae</taxon>
        <taxon>Agaricales</taxon>
        <taxon>Pleurotineae</taxon>
        <taxon>Pleurotaceae</taxon>
        <taxon>Pleurotus</taxon>
    </lineage>
</organism>
<dbReference type="VEuPathDB" id="FungiDB:PLEOSDRAFT_1087654"/>
<dbReference type="HOGENOM" id="CLU_1741342_0_0_1"/>
<gene>
    <name evidence="1" type="ORF">PLEOSDRAFT_1087654</name>
</gene>
<sequence length="150" mass="16112">MSCVTTPSATETHLVTLTSQSVSNSPSVTTLPDSTSTTIFTTCALTGTASDSSAPGPTCLVTRTVTSTAVIPGESDLSESSEDALNLSRRWRGYDSGSVHRRCSYYIDIILYPFRDFVHFATCFRPSNTSAADYSTTDTTDFNIHLDATT</sequence>
<protein>
    <submittedName>
        <fullName evidence="1">Uncharacterized protein</fullName>
    </submittedName>
</protein>
<proteinExistence type="predicted"/>
<dbReference type="EMBL" id="KL198004">
    <property type="protein sequence ID" value="KDQ33059.1"/>
    <property type="molecule type" value="Genomic_DNA"/>
</dbReference>
<dbReference type="Proteomes" id="UP000027073">
    <property type="component" value="Unassembled WGS sequence"/>
</dbReference>
<dbReference type="AlphaFoldDB" id="A0A067NYR8"/>
<reference evidence="2" key="1">
    <citation type="journal article" date="2014" name="Proc. Natl. Acad. Sci. U.S.A.">
        <title>Extensive sampling of basidiomycete genomes demonstrates inadequacy of the white-rot/brown-rot paradigm for wood decay fungi.</title>
        <authorList>
            <person name="Riley R."/>
            <person name="Salamov A.A."/>
            <person name="Brown D.W."/>
            <person name="Nagy L.G."/>
            <person name="Floudas D."/>
            <person name="Held B.W."/>
            <person name="Levasseur A."/>
            <person name="Lombard V."/>
            <person name="Morin E."/>
            <person name="Otillar R."/>
            <person name="Lindquist E.A."/>
            <person name="Sun H."/>
            <person name="LaButti K.M."/>
            <person name="Schmutz J."/>
            <person name="Jabbour D."/>
            <person name="Luo H."/>
            <person name="Baker S.E."/>
            <person name="Pisabarro A.G."/>
            <person name="Walton J.D."/>
            <person name="Blanchette R.A."/>
            <person name="Henrissat B."/>
            <person name="Martin F."/>
            <person name="Cullen D."/>
            <person name="Hibbett D.S."/>
            <person name="Grigoriev I.V."/>
        </authorList>
    </citation>
    <scope>NUCLEOTIDE SEQUENCE [LARGE SCALE GENOMIC DNA]</scope>
    <source>
        <strain evidence="2">PC15</strain>
    </source>
</reference>
<accession>A0A067NYR8</accession>
<evidence type="ECO:0000313" key="2">
    <source>
        <dbReference type="Proteomes" id="UP000027073"/>
    </source>
</evidence>
<dbReference type="InParanoid" id="A0A067NYR8"/>
<evidence type="ECO:0000313" key="1">
    <source>
        <dbReference type="EMBL" id="KDQ33059.1"/>
    </source>
</evidence>
<name>A0A067NYR8_PLEO1</name>